<dbReference type="NCBIfam" id="NF001055">
    <property type="entry name" value="PRK00117.2-5"/>
    <property type="match status" value="1"/>
</dbReference>
<dbReference type="InterPro" id="IPR053926">
    <property type="entry name" value="RecX_HTH_1st"/>
</dbReference>
<dbReference type="RefSeq" id="WP_180721539.1">
    <property type="nucleotide sequence ID" value="NZ_AP023174.1"/>
</dbReference>
<feature type="compositionally biased region" description="Low complexity" evidence="6">
    <location>
        <begin position="28"/>
        <end position="59"/>
    </location>
</feature>
<dbReference type="GO" id="GO:0005737">
    <property type="term" value="C:cytoplasm"/>
    <property type="evidence" value="ECO:0007669"/>
    <property type="project" value="UniProtKB-SubCell"/>
</dbReference>
<evidence type="ECO:0000313" key="9">
    <source>
        <dbReference type="EMBL" id="BCF87410.1"/>
    </source>
</evidence>
<evidence type="ECO:0000256" key="2">
    <source>
        <dbReference type="ARBA" id="ARBA00009695"/>
    </source>
</evidence>
<feature type="domain" description="RecX third three-helical" evidence="7">
    <location>
        <begin position="209"/>
        <end position="254"/>
    </location>
</feature>
<dbReference type="Pfam" id="PF21981">
    <property type="entry name" value="RecX_HTH3"/>
    <property type="match status" value="1"/>
</dbReference>
<keyword evidence="4 5" id="KW-0963">Cytoplasm</keyword>
<dbReference type="PANTHER" id="PTHR33602">
    <property type="entry name" value="REGULATORY PROTEIN RECX FAMILY PROTEIN"/>
    <property type="match status" value="1"/>
</dbReference>
<comment type="similarity">
    <text evidence="2 5">Belongs to the RecX family.</text>
</comment>
<sequence>MIRKGRSASSTPGAGRSAGGPRDDDAFESSSRVSSSSSVSTAASFSSDSSSDSFDPFESFDAHDRAAGLGAASRDRPNANAGSEEVAEEVTYTRSRRQPGEGKPADTASRASQRPTRSLKGRALGYLSRREYSRAELSRKLSPYAEEGESIDALLDSLESEGWLSNSRFAESLLNRRASRMGAGRIVNELKRHSVGQELVEEVSAQLRETELARAQAVWRKKFGTLPETPGERAKQARFLATRGFSQGIIGKILKGIDEDWPSE</sequence>
<comment type="subcellular location">
    <subcellularLocation>
        <location evidence="1 5">Cytoplasm</location>
    </subcellularLocation>
</comment>
<evidence type="ECO:0000256" key="5">
    <source>
        <dbReference type="HAMAP-Rule" id="MF_01114"/>
    </source>
</evidence>
<dbReference type="Pfam" id="PF21982">
    <property type="entry name" value="RecX_HTH1"/>
    <property type="match status" value="1"/>
</dbReference>
<dbReference type="InterPro" id="IPR053925">
    <property type="entry name" value="RecX_HTH_3rd"/>
</dbReference>
<dbReference type="Proteomes" id="UP000510888">
    <property type="component" value="Chromosome 1"/>
</dbReference>
<keyword evidence="10" id="KW-1185">Reference proteome</keyword>
<dbReference type="AlphaFoldDB" id="A0A7I8BGN0"/>
<evidence type="ECO:0000256" key="4">
    <source>
        <dbReference type="ARBA" id="ARBA00022490"/>
    </source>
</evidence>
<accession>A0A7I8BGN0</accession>
<dbReference type="EMBL" id="AP023174">
    <property type="protein sequence ID" value="BCF87410.1"/>
    <property type="molecule type" value="Genomic_DNA"/>
</dbReference>
<evidence type="ECO:0000256" key="3">
    <source>
        <dbReference type="ARBA" id="ARBA00018111"/>
    </source>
</evidence>
<reference evidence="9 10" key="1">
    <citation type="journal article" date="2020" name="Genes (Basel)">
        <title>Genomic Comparison of Insect Gut Symbionts from Divergent Burkholderia Subclades.</title>
        <authorList>
            <person name="Takeshita K."/>
            <person name="Kikuchi Y."/>
        </authorList>
    </citation>
    <scope>NUCLEOTIDE SEQUENCE [LARGE SCALE GENOMIC DNA]</scope>
    <source>
        <strain evidence="9 10">PGU16</strain>
    </source>
</reference>
<dbReference type="KEGG" id="plad:PPGU16_04770"/>
<evidence type="ECO:0000259" key="8">
    <source>
        <dbReference type="Pfam" id="PF21982"/>
    </source>
</evidence>
<dbReference type="PANTHER" id="PTHR33602:SF1">
    <property type="entry name" value="REGULATORY PROTEIN RECX FAMILY PROTEIN"/>
    <property type="match status" value="1"/>
</dbReference>
<dbReference type="GO" id="GO:0006282">
    <property type="term" value="P:regulation of DNA repair"/>
    <property type="evidence" value="ECO:0007669"/>
    <property type="project" value="UniProtKB-UniRule"/>
</dbReference>
<comment type="function">
    <text evidence="5">Modulates RecA activity.</text>
</comment>
<evidence type="ECO:0000259" key="7">
    <source>
        <dbReference type="Pfam" id="PF21981"/>
    </source>
</evidence>
<proteinExistence type="inferred from homology"/>
<dbReference type="HAMAP" id="MF_01114">
    <property type="entry name" value="RecX"/>
    <property type="match status" value="1"/>
</dbReference>
<evidence type="ECO:0000256" key="6">
    <source>
        <dbReference type="SAM" id="MobiDB-lite"/>
    </source>
</evidence>
<gene>
    <name evidence="5 9" type="primary">recX</name>
    <name evidence="9" type="ORF">PPGU16_04770</name>
</gene>
<dbReference type="InterPro" id="IPR036388">
    <property type="entry name" value="WH-like_DNA-bd_sf"/>
</dbReference>
<evidence type="ECO:0000256" key="1">
    <source>
        <dbReference type="ARBA" id="ARBA00004496"/>
    </source>
</evidence>
<dbReference type="InterPro" id="IPR003783">
    <property type="entry name" value="Regulatory_RecX"/>
</dbReference>
<name>A0A7I8BGN0_9BURK</name>
<protein>
    <recommendedName>
        <fullName evidence="3 5">Regulatory protein RecX</fullName>
    </recommendedName>
</protein>
<evidence type="ECO:0000313" key="10">
    <source>
        <dbReference type="Proteomes" id="UP000510888"/>
    </source>
</evidence>
<dbReference type="Gene3D" id="1.10.10.10">
    <property type="entry name" value="Winged helix-like DNA-binding domain superfamily/Winged helix DNA-binding domain"/>
    <property type="match status" value="3"/>
</dbReference>
<organism evidence="9 10">
    <name type="scientific">Paraburkholderia largidicola</name>
    <dbReference type="NCBI Taxonomy" id="3014751"/>
    <lineage>
        <taxon>Bacteria</taxon>
        <taxon>Pseudomonadati</taxon>
        <taxon>Pseudomonadota</taxon>
        <taxon>Betaproteobacteria</taxon>
        <taxon>Burkholderiales</taxon>
        <taxon>Burkholderiaceae</taxon>
        <taxon>Paraburkholderia</taxon>
    </lineage>
</organism>
<feature type="domain" description="RecX first three-helical" evidence="8">
    <location>
        <begin position="121"/>
        <end position="156"/>
    </location>
</feature>
<feature type="region of interest" description="Disordered" evidence="6">
    <location>
        <begin position="1"/>
        <end position="123"/>
    </location>
</feature>